<comment type="catalytic activity">
    <reaction evidence="10 11">
        <text>L-serine = pyruvate + NH4(+)</text>
        <dbReference type="Rhea" id="RHEA:19169"/>
        <dbReference type="ChEBI" id="CHEBI:15361"/>
        <dbReference type="ChEBI" id="CHEBI:28938"/>
        <dbReference type="ChEBI" id="CHEBI:33384"/>
        <dbReference type="EC" id="4.3.1.17"/>
    </reaction>
</comment>
<evidence type="ECO:0000259" key="12">
    <source>
        <dbReference type="Pfam" id="PF03313"/>
    </source>
</evidence>
<proteinExistence type="inferred from homology"/>
<feature type="domain" description="Serine dehydratase-like alpha subunit" evidence="12">
    <location>
        <begin position="16"/>
        <end position="276"/>
    </location>
</feature>
<comment type="pathway">
    <text evidence="2">Carbohydrate biosynthesis; gluconeogenesis.</text>
</comment>
<dbReference type="Pfam" id="PF03313">
    <property type="entry name" value="SDH_alpha"/>
    <property type="match status" value="1"/>
</dbReference>
<dbReference type="PANTHER" id="PTHR30182">
    <property type="entry name" value="L-SERINE DEHYDRATASE"/>
    <property type="match status" value="1"/>
</dbReference>
<dbReference type="EMBL" id="JACRTJ010000016">
    <property type="protein sequence ID" value="MBC8599051.1"/>
    <property type="molecule type" value="Genomic_DNA"/>
</dbReference>
<dbReference type="RefSeq" id="WP_022274167.1">
    <property type="nucleotide sequence ID" value="NZ_JACRTJ010000016.1"/>
</dbReference>
<comment type="similarity">
    <text evidence="3 11">Belongs to the iron-sulfur dependent L-serine dehydratase family.</text>
</comment>
<dbReference type="GO" id="GO:0003941">
    <property type="term" value="F:L-serine ammonia-lyase activity"/>
    <property type="evidence" value="ECO:0007669"/>
    <property type="project" value="UniProtKB-EC"/>
</dbReference>
<evidence type="ECO:0000256" key="9">
    <source>
        <dbReference type="ARBA" id="ARBA00023239"/>
    </source>
</evidence>
<dbReference type="EC" id="4.3.1.17" evidence="11"/>
<keyword evidence="6 11" id="KW-0479">Metal-binding</keyword>
<reference evidence="13 14" key="1">
    <citation type="submission" date="2020-08" db="EMBL/GenBank/DDBJ databases">
        <title>Genome public.</title>
        <authorList>
            <person name="Liu C."/>
            <person name="Sun Q."/>
        </authorList>
    </citation>
    <scope>NUCLEOTIDE SEQUENCE [LARGE SCALE GENOMIC DNA]</scope>
    <source>
        <strain evidence="13 14">BX10</strain>
    </source>
</reference>
<comment type="caution">
    <text evidence="13">The sequence shown here is derived from an EMBL/GenBank/DDBJ whole genome shotgun (WGS) entry which is preliminary data.</text>
</comment>
<protein>
    <recommendedName>
        <fullName evidence="11">L-serine dehydratase</fullName>
        <ecNumber evidence="11">4.3.1.17</ecNumber>
    </recommendedName>
</protein>
<keyword evidence="14" id="KW-1185">Reference proteome</keyword>
<evidence type="ECO:0000313" key="14">
    <source>
        <dbReference type="Proteomes" id="UP000647491"/>
    </source>
</evidence>
<accession>A0ABR7NU05</accession>
<keyword evidence="9 11" id="KW-0456">Lyase</keyword>
<evidence type="ECO:0000256" key="6">
    <source>
        <dbReference type="ARBA" id="ARBA00022723"/>
    </source>
</evidence>
<evidence type="ECO:0000256" key="11">
    <source>
        <dbReference type="RuleBase" id="RU366059"/>
    </source>
</evidence>
<evidence type="ECO:0000256" key="3">
    <source>
        <dbReference type="ARBA" id="ARBA00008636"/>
    </source>
</evidence>
<keyword evidence="4 11" id="KW-0312">Gluconeogenesis</keyword>
<evidence type="ECO:0000256" key="5">
    <source>
        <dbReference type="ARBA" id="ARBA00022485"/>
    </source>
</evidence>
<evidence type="ECO:0000256" key="4">
    <source>
        <dbReference type="ARBA" id="ARBA00022432"/>
    </source>
</evidence>
<keyword evidence="7 11" id="KW-0408">Iron</keyword>
<dbReference type="Proteomes" id="UP000647491">
    <property type="component" value="Unassembled WGS sequence"/>
</dbReference>
<evidence type="ECO:0000256" key="8">
    <source>
        <dbReference type="ARBA" id="ARBA00023014"/>
    </source>
</evidence>
<dbReference type="InterPro" id="IPR005130">
    <property type="entry name" value="Ser_deHydtase-like_asu"/>
</dbReference>
<evidence type="ECO:0000256" key="10">
    <source>
        <dbReference type="ARBA" id="ARBA00049406"/>
    </source>
</evidence>
<evidence type="ECO:0000256" key="2">
    <source>
        <dbReference type="ARBA" id="ARBA00004742"/>
    </source>
</evidence>
<dbReference type="InterPro" id="IPR051318">
    <property type="entry name" value="Fe-S_L-Ser"/>
</dbReference>
<sequence length="297" mass="31043">MNFINGAQLLEYCEKENKKISEAMFERETTFLEQDGEKTRARMKKAFSIMQAAVKKPLKEDIVSMGGMIGGESKKLHALREQGKNICGDVVSKAIAYAVGVLEVNASMGLIVAAPTAGSSGVIPGTLCALQEQYGFTDDEICQALFNAAAIGYLITRNATTAGAEGGCQAEVGSASAMAASAAVELFGGTPRQCMDAASFAMVNILGLVCDPIGGLVENPCQNRNAMGASNALISAELSLAGVKSITPIDETIGVMYAVGRSIPSELRETSLGGMAVAKSACENCMACANKRNKMKK</sequence>
<evidence type="ECO:0000313" key="13">
    <source>
        <dbReference type="EMBL" id="MBC8599051.1"/>
    </source>
</evidence>
<keyword evidence="8 11" id="KW-0411">Iron-sulfur</keyword>
<name>A0ABR7NU05_9FIRM</name>
<dbReference type="InterPro" id="IPR004642">
    <property type="entry name" value="Ser_deHydtase_asu"/>
</dbReference>
<comment type="cofactor">
    <cofactor evidence="1 11">
        <name>[4Fe-4S] cluster</name>
        <dbReference type="ChEBI" id="CHEBI:49883"/>
    </cofactor>
</comment>
<keyword evidence="5 11" id="KW-0004">4Fe-4S</keyword>
<dbReference type="PANTHER" id="PTHR30182:SF1">
    <property type="entry name" value="L-SERINE DEHYDRATASE 1"/>
    <property type="match status" value="1"/>
</dbReference>
<organism evidence="13 14">
    <name type="scientific">Enterocloster hominis</name>
    <name type="common">ex Liu et al. 2021</name>
    <dbReference type="NCBI Taxonomy" id="2763663"/>
    <lineage>
        <taxon>Bacteria</taxon>
        <taxon>Bacillati</taxon>
        <taxon>Bacillota</taxon>
        <taxon>Clostridia</taxon>
        <taxon>Lachnospirales</taxon>
        <taxon>Lachnospiraceae</taxon>
        <taxon>Enterocloster</taxon>
    </lineage>
</organism>
<dbReference type="NCBIfam" id="TIGR00718">
    <property type="entry name" value="sda_alpha"/>
    <property type="match status" value="1"/>
</dbReference>
<gene>
    <name evidence="13" type="primary">sdaAA</name>
    <name evidence="13" type="ORF">H8708_07380</name>
</gene>
<evidence type="ECO:0000256" key="7">
    <source>
        <dbReference type="ARBA" id="ARBA00023004"/>
    </source>
</evidence>
<evidence type="ECO:0000256" key="1">
    <source>
        <dbReference type="ARBA" id="ARBA00001966"/>
    </source>
</evidence>